<keyword evidence="2 6" id="KW-0479">Metal-binding</keyword>
<keyword evidence="4 6" id="KW-0560">Oxidoreductase</keyword>
<evidence type="ECO:0000313" key="9">
    <source>
        <dbReference type="Proteomes" id="UP000291084"/>
    </source>
</evidence>
<evidence type="ECO:0000256" key="3">
    <source>
        <dbReference type="ARBA" id="ARBA00022896"/>
    </source>
</evidence>
<dbReference type="InterPro" id="IPR005123">
    <property type="entry name" value="Oxoglu/Fe-dep_dioxygenase_dom"/>
</dbReference>
<evidence type="ECO:0000256" key="1">
    <source>
        <dbReference type="ARBA" id="ARBA00008056"/>
    </source>
</evidence>
<dbReference type="SUPFAM" id="SSF51197">
    <property type="entry name" value="Clavaminate synthase-like"/>
    <property type="match status" value="1"/>
</dbReference>
<dbReference type="Pfam" id="PF14226">
    <property type="entry name" value="DIOX_N"/>
    <property type="match status" value="1"/>
</dbReference>
<reference evidence="8 9" key="1">
    <citation type="journal article" date="2015" name="Sci. Rep.">
        <title>The power of single molecule real-time sequencing technology in the de novo assembly of a eukaryotic genome.</title>
        <authorList>
            <person name="Sakai H."/>
            <person name="Naito K."/>
            <person name="Ogiso-Tanaka E."/>
            <person name="Takahashi Y."/>
            <person name="Iseki K."/>
            <person name="Muto C."/>
            <person name="Satou K."/>
            <person name="Teruya K."/>
            <person name="Shiroma A."/>
            <person name="Shimoji M."/>
            <person name="Hirano T."/>
            <person name="Itoh T."/>
            <person name="Kaga A."/>
            <person name="Tomooka N."/>
        </authorList>
    </citation>
    <scope>NUCLEOTIDE SEQUENCE [LARGE SCALE GENOMIC DNA]</scope>
    <source>
        <strain evidence="9">cv. Shumari</strain>
    </source>
</reference>
<evidence type="ECO:0000256" key="6">
    <source>
        <dbReference type="RuleBase" id="RU003682"/>
    </source>
</evidence>
<dbReference type="Proteomes" id="UP000291084">
    <property type="component" value="Chromosome 1"/>
</dbReference>
<evidence type="ECO:0000256" key="4">
    <source>
        <dbReference type="ARBA" id="ARBA00023002"/>
    </source>
</evidence>
<dbReference type="GO" id="GO:0016491">
    <property type="term" value="F:oxidoreductase activity"/>
    <property type="evidence" value="ECO:0007669"/>
    <property type="project" value="UniProtKB-KW"/>
</dbReference>
<dbReference type="PANTHER" id="PTHR47991">
    <property type="entry name" value="OXOGLUTARATE/IRON-DEPENDENT DIOXYGENASE"/>
    <property type="match status" value="1"/>
</dbReference>
<organism evidence="8 9">
    <name type="scientific">Vigna angularis var. angularis</name>
    <dbReference type="NCBI Taxonomy" id="157739"/>
    <lineage>
        <taxon>Eukaryota</taxon>
        <taxon>Viridiplantae</taxon>
        <taxon>Streptophyta</taxon>
        <taxon>Embryophyta</taxon>
        <taxon>Tracheophyta</taxon>
        <taxon>Spermatophyta</taxon>
        <taxon>Magnoliopsida</taxon>
        <taxon>eudicotyledons</taxon>
        <taxon>Gunneridae</taxon>
        <taxon>Pentapetalae</taxon>
        <taxon>rosids</taxon>
        <taxon>fabids</taxon>
        <taxon>Fabales</taxon>
        <taxon>Fabaceae</taxon>
        <taxon>Papilionoideae</taxon>
        <taxon>50 kb inversion clade</taxon>
        <taxon>NPAAA clade</taxon>
        <taxon>indigoferoid/millettioid clade</taxon>
        <taxon>Phaseoleae</taxon>
        <taxon>Vigna</taxon>
    </lineage>
</organism>
<dbReference type="InterPro" id="IPR026992">
    <property type="entry name" value="DIOX_N"/>
</dbReference>
<evidence type="ECO:0000256" key="5">
    <source>
        <dbReference type="ARBA" id="ARBA00023004"/>
    </source>
</evidence>
<dbReference type="GO" id="GO:0031418">
    <property type="term" value="F:L-ascorbic acid binding"/>
    <property type="evidence" value="ECO:0007669"/>
    <property type="project" value="UniProtKB-KW"/>
</dbReference>
<protein>
    <recommendedName>
        <fullName evidence="7">Fe2OG dioxygenase domain-containing protein</fullName>
    </recommendedName>
</protein>
<gene>
    <name evidence="8" type="primary">Vigan.01G186400</name>
    <name evidence="8" type="ORF">VIGAN_01186400</name>
</gene>
<dbReference type="InterPro" id="IPR050295">
    <property type="entry name" value="Plant_2OG-oxidoreductases"/>
</dbReference>
<name>A0A0S3R125_PHAAN</name>
<dbReference type="InterPro" id="IPR027443">
    <property type="entry name" value="IPNS-like_sf"/>
</dbReference>
<dbReference type="OrthoDB" id="288590at2759"/>
<dbReference type="Gene3D" id="2.60.120.330">
    <property type="entry name" value="B-lactam Antibiotic, Isopenicillin N Synthase, Chain"/>
    <property type="match status" value="1"/>
</dbReference>
<dbReference type="EMBL" id="AP015034">
    <property type="protein sequence ID" value="BAT74241.1"/>
    <property type="molecule type" value="Genomic_DNA"/>
</dbReference>
<sequence>MDSTSLTVPFVQEIAKEALTSVPERYVRPLHERPTLSTTTPLPQVPVIDLSKLFSQDLKEPELENLHCAAKEWGFFQLINHGVSSSLVEKVKRGALEFFNLPMEEKKMFAQREGEGVEGYGQAFVVSEEQKLEWADMFFMLTLPPQLRKPYLFPNIPLPFRDDLERYCSELKKLAIKIIDIMGSALSVERKEIRELFGDGVQSMRMNYYPPCPQPELVMGLNPHSDGGGLTILLQANEMEGLQINKDGLWIPVKPLPNSFIINVGDMIEIMTNGIYRSIEHRATVNLEKERLSIAAFYNPSMEVTIGPAPSLVTPKTPAVFRSIKVTEYYRGYLSKELKGRSHLDSMRLQNNDYRNSSNCCDPNQIHSTNI</sequence>
<keyword evidence="9" id="KW-1185">Reference proteome</keyword>
<keyword evidence="5 6" id="KW-0408">Iron</keyword>
<evidence type="ECO:0000259" key="7">
    <source>
        <dbReference type="PROSITE" id="PS51471"/>
    </source>
</evidence>
<dbReference type="GO" id="GO:0046872">
    <property type="term" value="F:metal ion binding"/>
    <property type="evidence" value="ECO:0007669"/>
    <property type="project" value="UniProtKB-KW"/>
</dbReference>
<dbReference type="FunFam" id="2.60.120.330:FF:000001">
    <property type="entry name" value="Protein SRG1"/>
    <property type="match status" value="1"/>
</dbReference>
<dbReference type="AlphaFoldDB" id="A0A0S3R125"/>
<proteinExistence type="inferred from homology"/>
<keyword evidence="3" id="KW-0847">Vitamin C</keyword>
<dbReference type="PROSITE" id="PS51471">
    <property type="entry name" value="FE2OG_OXY"/>
    <property type="match status" value="1"/>
</dbReference>
<feature type="domain" description="Fe2OG dioxygenase" evidence="7">
    <location>
        <begin position="200"/>
        <end position="300"/>
    </location>
</feature>
<dbReference type="InterPro" id="IPR044861">
    <property type="entry name" value="IPNS-like_FE2OG_OXY"/>
</dbReference>
<accession>A0A0S3R125</accession>
<evidence type="ECO:0000313" key="8">
    <source>
        <dbReference type="EMBL" id="BAT74241.1"/>
    </source>
</evidence>
<evidence type="ECO:0000256" key="2">
    <source>
        <dbReference type="ARBA" id="ARBA00022723"/>
    </source>
</evidence>
<dbReference type="Pfam" id="PF03171">
    <property type="entry name" value="2OG-FeII_Oxy"/>
    <property type="match status" value="1"/>
</dbReference>
<comment type="similarity">
    <text evidence="1 6">Belongs to the iron/ascorbate-dependent oxidoreductase family.</text>
</comment>